<keyword evidence="7" id="KW-1185">Reference proteome</keyword>
<evidence type="ECO:0000256" key="1">
    <source>
        <dbReference type="ARBA" id="ARBA00022741"/>
    </source>
</evidence>
<sequence>MKTNRLVIAAAGSGKTTYLVTEALSQRDGNVLITTYTQANEAEIRKKFVELNGCVPSHVTIQTWFSTLLQHGIRPYQGGLYDEPIRGMLLVNQQSALRYAQGTRRVYFGEDTHFKQHYFTSDSKVYSDKISKLVVRCNERSDGAVFKRLSSIYSHIFIDEIQDLAGYDLEIVKLLLKSDSSILFVGDPRQVTYLTHIERKYDRYKEGRIKEFVQIECRRIVCDIDEDSLNVSHRNNEVICNYSSRLFPEYKPCQSNQHQETGHDGIFLVRKQDVEQYLLSYKPVQLRDSVRETVNKDYKCVNFGESKGLTFERVLIYPTQPIIKWIKNNTVDLASTSRSKLYVALTRAKYSVGIVYDYNQATDFEGLNKYVI</sequence>
<dbReference type="SUPFAM" id="SSF52540">
    <property type="entry name" value="P-loop containing nucleoside triphosphate hydrolases"/>
    <property type="match status" value="1"/>
</dbReference>
<dbReference type="InterPro" id="IPR000212">
    <property type="entry name" value="DNA_helicase_UvrD/REP"/>
</dbReference>
<evidence type="ECO:0000256" key="3">
    <source>
        <dbReference type="ARBA" id="ARBA00022806"/>
    </source>
</evidence>
<dbReference type="Gene3D" id="3.40.50.300">
    <property type="entry name" value="P-loop containing nucleotide triphosphate hydrolases"/>
    <property type="match status" value="1"/>
</dbReference>
<dbReference type="PANTHER" id="PTHR11070:SF67">
    <property type="entry name" value="DNA 3'-5' HELICASE"/>
    <property type="match status" value="1"/>
</dbReference>
<dbReference type="RefSeq" id="WP_326091784.1">
    <property type="nucleotide sequence ID" value="NZ_JARLKZ010000034.1"/>
</dbReference>
<gene>
    <name evidence="6" type="ORF">P4H66_30515</name>
</gene>
<evidence type="ECO:0000256" key="4">
    <source>
        <dbReference type="ARBA" id="ARBA00022840"/>
    </source>
</evidence>
<keyword evidence="3" id="KW-0347">Helicase</keyword>
<evidence type="ECO:0000256" key="2">
    <source>
        <dbReference type="ARBA" id="ARBA00022801"/>
    </source>
</evidence>
<reference evidence="6 7" key="1">
    <citation type="submission" date="2023-03" db="EMBL/GenBank/DDBJ databases">
        <title>Bacillus Genome Sequencing.</title>
        <authorList>
            <person name="Dunlap C."/>
        </authorList>
    </citation>
    <scope>NUCLEOTIDE SEQUENCE [LARGE SCALE GENOMIC DNA]</scope>
    <source>
        <strain evidence="6 7">BD-525</strain>
    </source>
</reference>
<feature type="domain" description="UvrD-like helicase ATP-binding" evidence="5">
    <location>
        <begin position="113"/>
        <end position="193"/>
    </location>
</feature>
<evidence type="ECO:0000259" key="5">
    <source>
        <dbReference type="Pfam" id="PF00580"/>
    </source>
</evidence>
<dbReference type="InterPro" id="IPR027417">
    <property type="entry name" value="P-loop_NTPase"/>
</dbReference>
<dbReference type="EMBL" id="JARLKZ010000034">
    <property type="protein sequence ID" value="MEC0244150.1"/>
    <property type="molecule type" value="Genomic_DNA"/>
</dbReference>
<evidence type="ECO:0000313" key="7">
    <source>
        <dbReference type="Proteomes" id="UP001344632"/>
    </source>
</evidence>
<proteinExistence type="predicted"/>
<dbReference type="InterPro" id="IPR014016">
    <property type="entry name" value="UvrD-like_ATP-bd"/>
</dbReference>
<keyword evidence="4" id="KW-0067">ATP-binding</keyword>
<keyword evidence="1" id="KW-0547">Nucleotide-binding</keyword>
<organism evidence="6 7">
    <name type="scientific">Paenibacillus dokdonensis</name>
    <dbReference type="NCBI Taxonomy" id="2567944"/>
    <lineage>
        <taxon>Bacteria</taxon>
        <taxon>Bacillati</taxon>
        <taxon>Bacillota</taxon>
        <taxon>Bacilli</taxon>
        <taxon>Bacillales</taxon>
        <taxon>Paenibacillaceae</taxon>
        <taxon>Paenibacillus</taxon>
    </lineage>
</organism>
<name>A0ABU6GZI2_9BACL</name>
<accession>A0ABU6GZI2</accession>
<protein>
    <submittedName>
        <fullName evidence="6">UvrD-helicase domain-containing protein</fullName>
    </submittedName>
</protein>
<keyword evidence="2" id="KW-0378">Hydrolase</keyword>
<dbReference type="PANTHER" id="PTHR11070">
    <property type="entry name" value="UVRD / RECB / PCRA DNA HELICASE FAMILY MEMBER"/>
    <property type="match status" value="1"/>
</dbReference>
<comment type="caution">
    <text evidence="6">The sequence shown here is derived from an EMBL/GenBank/DDBJ whole genome shotgun (WGS) entry which is preliminary data.</text>
</comment>
<evidence type="ECO:0000313" key="6">
    <source>
        <dbReference type="EMBL" id="MEC0244150.1"/>
    </source>
</evidence>
<dbReference type="Pfam" id="PF00580">
    <property type="entry name" value="UvrD-helicase"/>
    <property type="match status" value="1"/>
</dbReference>
<dbReference type="Proteomes" id="UP001344632">
    <property type="component" value="Unassembled WGS sequence"/>
</dbReference>